<proteinExistence type="inferred from homology"/>
<evidence type="ECO:0000313" key="3">
    <source>
        <dbReference type="Proteomes" id="UP001165289"/>
    </source>
</evidence>
<dbReference type="PANTHER" id="PTHR15907">
    <property type="entry name" value="DUF614 FAMILY PROTEIN-RELATED"/>
    <property type="match status" value="1"/>
</dbReference>
<evidence type="ECO:0000256" key="1">
    <source>
        <dbReference type="ARBA" id="ARBA00009024"/>
    </source>
</evidence>
<comment type="similarity">
    <text evidence="1">Belongs to the cornifelin family.</text>
</comment>
<keyword evidence="3" id="KW-1185">Reference proteome</keyword>
<dbReference type="NCBIfam" id="TIGR01571">
    <property type="entry name" value="A_thal_Cys_rich"/>
    <property type="match status" value="1"/>
</dbReference>
<dbReference type="Pfam" id="PF04749">
    <property type="entry name" value="PLAC8"/>
    <property type="match status" value="1"/>
</dbReference>
<dbReference type="InterPro" id="IPR006461">
    <property type="entry name" value="PLAC_motif_containing"/>
</dbReference>
<sequence length="109" mass="12225">MSGIWDEGLFGCFGDCKLCLLQYFCPCLVLGYVGETVGKNKKKACVAYFIPLLNLYCLYQLRSKVKDRKGIEESRAASIFFVLFCTFCALNQMARETGSGPYGESMARE</sequence>
<gene>
    <name evidence="2" type="ORF">LOD99_13483</name>
</gene>
<dbReference type="AlphaFoldDB" id="A0AAV7KKZ0"/>
<name>A0AAV7KKZ0_9METZ</name>
<dbReference type="Proteomes" id="UP001165289">
    <property type="component" value="Unassembled WGS sequence"/>
</dbReference>
<protein>
    <submittedName>
        <fullName evidence="2">Cell number regulator 10-like</fullName>
    </submittedName>
</protein>
<reference evidence="2 3" key="1">
    <citation type="journal article" date="2023" name="BMC Biol.">
        <title>The compact genome of the sponge Oopsacas minuta (Hexactinellida) is lacking key metazoan core genes.</title>
        <authorList>
            <person name="Santini S."/>
            <person name="Schenkelaars Q."/>
            <person name="Jourda C."/>
            <person name="Duchesne M."/>
            <person name="Belahbib H."/>
            <person name="Rocher C."/>
            <person name="Selva M."/>
            <person name="Riesgo A."/>
            <person name="Vervoort M."/>
            <person name="Leys S.P."/>
            <person name="Kodjabachian L."/>
            <person name="Le Bivic A."/>
            <person name="Borchiellini C."/>
            <person name="Claverie J.M."/>
            <person name="Renard E."/>
        </authorList>
    </citation>
    <scope>NUCLEOTIDE SEQUENCE [LARGE SCALE GENOMIC DNA]</scope>
    <source>
        <strain evidence="2">SPO-2</strain>
    </source>
</reference>
<dbReference type="EMBL" id="JAKMXF010000011">
    <property type="protein sequence ID" value="KAI6661610.1"/>
    <property type="molecule type" value="Genomic_DNA"/>
</dbReference>
<comment type="caution">
    <text evidence="2">The sequence shown here is derived from an EMBL/GenBank/DDBJ whole genome shotgun (WGS) entry which is preliminary data.</text>
</comment>
<organism evidence="2 3">
    <name type="scientific">Oopsacas minuta</name>
    <dbReference type="NCBI Taxonomy" id="111878"/>
    <lineage>
        <taxon>Eukaryota</taxon>
        <taxon>Metazoa</taxon>
        <taxon>Porifera</taxon>
        <taxon>Hexactinellida</taxon>
        <taxon>Hexasterophora</taxon>
        <taxon>Lyssacinosida</taxon>
        <taxon>Leucopsacidae</taxon>
        <taxon>Oopsacas</taxon>
    </lineage>
</organism>
<accession>A0AAV7KKZ0</accession>
<evidence type="ECO:0000313" key="2">
    <source>
        <dbReference type="EMBL" id="KAI6661610.1"/>
    </source>
</evidence>